<dbReference type="SUPFAM" id="SSF46689">
    <property type="entry name" value="Homeodomain-like"/>
    <property type="match status" value="1"/>
</dbReference>
<evidence type="ECO:0000256" key="4">
    <source>
        <dbReference type="PROSITE-ProRule" id="PRU00335"/>
    </source>
</evidence>
<evidence type="ECO:0000256" key="1">
    <source>
        <dbReference type="ARBA" id="ARBA00023015"/>
    </source>
</evidence>
<accession>A0A5D0NQ65</accession>
<name>A0A5D0NQ65_9ACTN</name>
<dbReference type="GO" id="GO:0000976">
    <property type="term" value="F:transcription cis-regulatory region binding"/>
    <property type="evidence" value="ECO:0007669"/>
    <property type="project" value="TreeGrafter"/>
</dbReference>
<comment type="caution">
    <text evidence="7">The sequence shown here is derived from an EMBL/GenBank/DDBJ whole genome shotgun (WGS) entry which is preliminary data.</text>
</comment>
<reference evidence="7 8" key="1">
    <citation type="submission" date="2019-08" db="EMBL/GenBank/DDBJ databases">
        <title>Actinomadura sp. nov. CYP1-5 isolated from mountain soil.</title>
        <authorList>
            <person name="Songsumanus A."/>
            <person name="Kuncharoen N."/>
            <person name="Kudo T."/>
            <person name="Yuki M."/>
            <person name="Igarashi Y."/>
            <person name="Tanasupawat S."/>
        </authorList>
    </citation>
    <scope>NUCLEOTIDE SEQUENCE [LARGE SCALE GENOMIC DNA]</scope>
    <source>
        <strain evidence="7 8">JCM 14158</strain>
    </source>
</reference>
<keyword evidence="8" id="KW-1185">Reference proteome</keyword>
<evidence type="ECO:0000256" key="5">
    <source>
        <dbReference type="SAM" id="MobiDB-lite"/>
    </source>
</evidence>
<dbReference type="PANTHER" id="PTHR30055">
    <property type="entry name" value="HTH-TYPE TRANSCRIPTIONAL REGULATOR RUTR"/>
    <property type="match status" value="1"/>
</dbReference>
<feature type="DNA-binding region" description="H-T-H motif" evidence="4">
    <location>
        <begin position="45"/>
        <end position="64"/>
    </location>
</feature>
<feature type="region of interest" description="Disordered" evidence="5">
    <location>
        <begin position="1"/>
        <end position="23"/>
    </location>
</feature>
<keyword evidence="3" id="KW-0804">Transcription</keyword>
<evidence type="ECO:0000256" key="2">
    <source>
        <dbReference type="ARBA" id="ARBA00023125"/>
    </source>
</evidence>
<evidence type="ECO:0000313" key="7">
    <source>
        <dbReference type="EMBL" id="TYB46395.1"/>
    </source>
</evidence>
<dbReference type="PROSITE" id="PS50977">
    <property type="entry name" value="HTH_TETR_2"/>
    <property type="match status" value="1"/>
</dbReference>
<organism evidence="7 8">
    <name type="scientific">Actinomadura chibensis</name>
    <dbReference type="NCBI Taxonomy" id="392828"/>
    <lineage>
        <taxon>Bacteria</taxon>
        <taxon>Bacillati</taxon>
        <taxon>Actinomycetota</taxon>
        <taxon>Actinomycetes</taxon>
        <taxon>Streptosporangiales</taxon>
        <taxon>Thermomonosporaceae</taxon>
        <taxon>Actinomadura</taxon>
    </lineage>
</organism>
<dbReference type="EMBL" id="VSFG01000002">
    <property type="protein sequence ID" value="TYB46395.1"/>
    <property type="molecule type" value="Genomic_DNA"/>
</dbReference>
<evidence type="ECO:0000256" key="3">
    <source>
        <dbReference type="ARBA" id="ARBA00023163"/>
    </source>
</evidence>
<keyword evidence="2 4" id="KW-0238">DNA-binding</keyword>
<proteinExistence type="predicted"/>
<dbReference type="Gene3D" id="1.10.357.10">
    <property type="entry name" value="Tetracycline Repressor, domain 2"/>
    <property type="match status" value="1"/>
</dbReference>
<dbReference type="RefSeq" id="WP_067892268.1">
    <property type="nucleotide sequence ID" value="NZ_VSFG01000002.1"/>
</dbReference>
<dbReference type="STRING" id="1220554.GCA_001552135_03448"/>
<keyword evidence="1" id="KW-0805">Transcription regulation</keyword>
<dbReference type="InterPro" id="IPR009057">
    <property type="entry name" value="Homeodomain-like_sf"/>
</dbReference>
<dbReference type="PRINTS" id="PR00455">
    <property type="entry name" value="HTHTETR"/>
</dbReference>
<evidence type="ECO:0000259" key="6">
    <source>
        <dbReference type="PROSITE" id="PS50977"/>
    </source>
</evidence>
<dbReference type="GO" id="GO:0003700">
    <property type="term" value="F:DNA-binding transcription factor activity"/>
    <property type="evidence" value="ECO:0007669"/>
    <property type="project" value="TreeGrafter"/>
</dbReference>
<dbReference type="InterPro" id="IPR001647">
    <property type="entry name" value="HTH_TetR"/>
</dbReference>
<feature type="domain" description="HTH tetR-type" evidence="6">
    <location>
        <begin position="22"/>
        <end position="82"/>
    </location>
</feature>
<sequence length="210" mass="23825">MSARDAVNPRPAPAGRRERNKERARERFYTAAITLFAEQGYDKTTVDDIAERADFARGTFFNYFQHKEDVIAEWVERRRKRLKEGLEANPHPENAYVVARLRSSLSLLAEVNTDEAEIAPALVTAWVKTGRPITEEPHTAEMFAEIVEQGRRQGEIDPDVDPQQVGGILLDCYLGVLFRWVQHGAAKVDLDRELQDVLKIITPGILARKS</sequence>
<dbReference type="InterPro" id="IPR050109">
    <property type="entry name" value="HTH-type_TetR-like_transc_reg"/>
</dbReference>
<dbReference type="PANTHER" id="PTHR30055:SF234">
    <property type="entry name" value="HTH-TYPE TRANSCRIPTIONAL REGULATOR BETI"/>
    <property type="match status" value="1"/>
</dbReference>
<dbReference type="Pfam" id="PF00440">
    <property type="entry name" value="TetR_N"/>
    <property type="match status" value="1"/>
</dbReference>
<protein>
    <submittedName>
        <fullName evidence="7">TetR/AcrR family transcriptional regulator</fullName>
    </submittedName>
</protein>
<dbReference type="SUPFAM" id="SSF48498">
    <property type="entry name" value="Tetracyclin repressor-like, C-terminal domain"/>
    <property type="match status" value="1"/>
</dbReference>
<dbReference type="Proteomes" id="UP000323380">
    <property type="component" value="Unassembled WGS sequence"/>
</dbReference>
<dbReference type="InterPro" id="IPR036271">
    <property type="entry name" value="Tet_transcr_reg_TetR-rel_C_sf"/>
</dbReference>
<gene>
    <name evidence="7" type="ORF">FXF69_14145</name>
</gene>
<dbReference type="AlphaFoldDB" id="A0A5D0NQ65"/>
<evidence type="ECO:0000313" key="8">
    <source>
        <dbReference type="Proteomes" id="UP000323380"/>
    </source>
</evidence>